<evidence type="ECO:0000256" key="5">
    <source>
        <dbReference type="ARBA" id="ARBA00022679"/>
    </source>
</evidence>
<dbReference type="EMBL" id="CP128399">
    <property type="protein sequence ID" value="WJW67284.1"/>
    <property type="molecule type" value="Genomic_DNA"/>
</dbReference>
<evidence type="ECO:0000256" key="10">
    <source>
        <dbReference type="SAM" id="Phobius"/>
    </source>
</evidence>
<keyword evidence="4" id="KW-0328">Glycosyltransferase</keyword>
<keyword evidence="5" id="KW-0808">Transferase</keyword>
<evidence type="ECO:0008006" key="15">
    <source>
        <dbReference type="Google" id="ProtNLM"/>
    </source>
</evidence>
<keyword evidence="14" id="KW-1185">Reference proteome</keyword>
<proteinExistence type="predicted"/>
<keyword evidence="7" id="KW-0256">Endoplasmic reticulum</keyword>
<reference evidence="11 13" key="1">
    <citation type="submission" date="2020-06" db="EMBL/GenBank/DDBJ databases">
        <title>Anoxygenic phototrophic Chloroflexota member uses a Type I reaction center.</title>
        <authorList>
            <person name="Tsuji J.M."/>
            <person name="Shaw N.A."/>
            <person name="Nagashima S."/>
            <person name="Venkiteswaran J."/>
            <person name="Schiff S.L."/>
            <person name="Hanada S."/>
            <person name="Tank M."/>
            <person name="Neufeld J.D."/>
        </authorList>
    </citation>
    <scope>NUCLEOTIDE SEQUENCE [LARGE SCALE GENOMIC DNA]</scope>
    <source>
        <strain evidence="11">L227-S17</strain>
    </source>
</reference>
<gene>
    <name evidence="11" type="ORF">HXX08_05985</name>
    <name evidence="12" type="ORF">OZ401_000544</name>
</gene>
<dbReference type="EMBL" id="JACATZ010000001">
    <property type="protein sequence ID" value="NWJ45412.1"/>
    <property type="molecule type" value="Genomic_DNA"/>
</dbReference>
<dbReference type="GO" id="GO:0016020">
    <property type="term" value="C:membrane"/>
    <property type="evidence" value="ECO:0007669"/>
    <property type="project" value="GOC"/>
</dbReference>
<evidence type="ECO:0000313" key="12">
    <source>
        <dbReference type="EMBL" id="WJW67284.1"/>
    </source>
</evidence>
<feature type="transmembrane region" description="Helical" evidence="10">
    <location>
        <begin position="197"/>
        <end position="219"/>
    </location>
</feature>
<feature type="transmembrane region" description="Helical" evidence="10">
    <location>
        <begin position="315"/>
        <end position="336"/>
    </location>
</feature>
<feature type="transmembrane region" description="Helical" evidence="10">
    <location>
        <begin position="123"/>
        <end position="144"/>
    </location>
</feature>
<feature type="transmembrane region" description="Helical" evidence="10">
    <location>
        <begin position="396"/>
        <end position="417"/>
    </location>
</feature>
<evidence type="ECO:0000256" key="2">
    <source>
        <dbReference type="ARBA" id="ARBA00004687"/>
    </source>
</evidence>
<evidence type="ECO:0000256" key="1">
    <source>
        <dbReference type="ARBA" id="ARBA00004477"/>
    </source>
</evidence>
<evidence type="ECO:0000313" key="13">
    <source>
        <dbReference type="Proteomes" id="UP000521676"/>
    </source>
</evidence>
<dbReference type="GO" id="GO:0000009">
    <property type="term" value="F:alpha-1,6-mannosyltransferase activity"/>
    <property type="evidence" value="ECO:0007669"/>
    <property type="project" value="InterPro"/>
</dbReference>
<feature type="transmembrane region" description="Helical" evidence="10">
    <location>
        <begin position="366"/>
        <end position="384"/>
    </location>
</feature>
<dbReference type="RefSeq" id="WP_341469183.1">
    <property type="nucleotide sequence ID" value="NZ_CP128399.1"/>
</dbReference>
<feature type="transmembrane region" description="Helical" evidence="10">
    <location>
        <begin position="33"/>
        <end position="50"/>
    </location>
</feature>
<feature type="transmembrane region" description="Helical" evidence="10">
    <location>
        <begin position="156"/>
        <end position="177"/>
    </location>
</feature>
<feature type="transmembrane region" description="Helical" evidence="10">
    <location>
        <begin position="343"/>
        <end position="360"/>
    </location>
</feature>
<reference evidence="12" key="2">
    <citation type="journal article" date="2024" name="Nature">
        <title>Anoxygenic phototroph of the Chloroflexota uses a type I reaction centre.</title>
        <authorList>
            <person name="Tsuji J.M."/>
            <person name="Shaw N.A."/>
            <person name="Nagashima S."/>
            <person name="Venkiteswaran J.J."/>
            <person name="Schiff S.L."/>
            <person name="Watanabe T."/>
            <person name="Fukui M."/>
            <person name="Hanada S."/>
            <person name="Tank M."/>
            <person name="Neufeld J.D."/>
        </authorList>
    </citation>
    <scope>NUCLEOTIDE SEQUENCE</scope>
    <source>
        <strain evidence="12">L227-S17</strain>
    </source>
</reference>
<dbReference type="GO" id="GO:0031501">
    <property type="term" value="C:mannosyltransferase complex"/>
    <property type="evidence" value="ECO:0007669"/>
    <property type="project" value="TreeGrafter"/>
</dbReference>
<feature type="transmembrane region" description="Helical" evidence="10">
    <location>
        <begin position="240"/>
        <end position="259"/>
    </location>
</feature>
<dbReference type="Proteomes" id="UP001431572">
    <property type="component" value="Chromosome 1"/>
</dbReference>
<protein>
    <recommendedName>
        <fullName evidence="15">Glycosyltransferase RgtA/B/C/D-like domain-containing protein</fullName>
    </recommendedName>
</protein>
<comment type="subcellular location">
    <subcellularLocation>
        <location evidence="1">Endoplasmic reticulum membrane</location>
        <topology evidence="1">Multi-pass membrane protein</topology>
    </subcellularLocation>
</comment>
<name>A0A8T7LYL5_9CHLR</name>
<evidence type="ECO:0000313" key="11">
    <source>
        <dbReference type="EMBL" id="NWJ45412.1"/>
    </source>
</evidence>
<dbReference type="GO" id="GO:0006506">
    <property type="term" value="P:GPI anchor biosynthetic process"/>
    <property type="evidence" value="ECO:0007669"/>
    <property type="project" value="UniProtKB-KW"/>
</dbReference>
<evidence type="ECO:0000256" key="3">
    <source>
        <dbReference type="ARBA" id="ARBA00022502"/>
    </source>
</evidence>
<comment type="pathway">
    <text evidence="2">Glycolipid biosynthesis; glycosylphosphatidylinositol-anchor biosynthesis.</text>
</comment>
<sequence length="418" mass="47467">MIENAQPKNAAILHGVGSSILAVFPAPVLKTWLLWRVGLFIFPALVGMLIPPAEVPTALPAKVSDGWFEHLIWNWTGWDGGWYITIAEKGYTREGSNAFYPLFPHLVRWIGFVLGVGSPVETAYKWAGLLLASLAALFACVLLYRLVAHDYEHDTAWLSVAFLLAFPTSYYMVAVYSESLFLALALGAFLAARQQRWLLALVLAALATLTKNQGIFVALALLVEYGQQREWRWRKLDFKLLYFALPGLALVSWAAYNWANYGNPLAFLSDSQRFWKREFSLPWETMATVTGNFWNKLFDRQIWYPPAQLQTDMSFINVPLTYLFLLLLVGCGWLVWKGRMRGMYFVYFLFCLIQPLFAPATDVGLYSMSRFMLIIFPAFLFLAATSKRFPLLKQGYFTASLPLLGLLVARFCAGYWVA</sequence>
<evidence type="ECO:0000313" key="14">
    <source>
        <dbReference type="Proteomes" id="UP001431572"/>
    </source>
</evidence>
<keyword evidence="6 10" id="KW-0812">Transmembrane</keyword>
<dbReference type="Pfam" id="PF04188">
    <property type="entry name" value="Mannosyl_trans2"/>
    <property type="match status" value="1"/>
</dbReference>
<evidence type="ECO:0000256" key="4">
    <source>
        <dbReference type="ARBA" id="ARBA00022676"/>
    </source>
</evidence>
<dbReference type="AlphaFoldDB" id="A0A8T7LYL5"/>
<dbReference type="PANTHER" id="PTHR12468">
    <property type="entry name" value="GPI MANNOSYLTRANSFERASE 2"/>
    <property type="match status" value="1"/>
</dbReference>
<evidence type="ECO:0000256" key="7">
    <source>
        <dbReference type="ARBA" id="ARBA00022824"/>
    </source>
</evidence>
<evidence type="ECO:0000256" key="6">
    <source>
        <dbReference type="ARBA" id="ARBA00022692"/>
    </source>
</evidence>
<organism evidence="11 13">
    <name type="scientific">Candidatus Chlorohelix allophototropha</name>
    <dbReference type="NCBI Taxonomy" id="3003348"/>
    <lineage>
        <taxon>Bacteria</taxon>
        <taxon>Bacillati</taxon>
        <taxon>Chloroflexota</taxon>
        <taxon>Chloroflexia</taxon>
        <taxon>Candidatus Chloroheliales</taxon>
        <taxon>Candidatus Chloroheliaceae</taxon>
        <taxon>Candidatus Chlorohelix</taxon>
    </lineage>
</organism>
<evidence type="ECO:0000256" key="8">
    <source>
        <dbReference type="ARBA" id="ARBA00022989"/>
    </source>
</evidence>
<dbReference type="Proteomes" id="UP000521676">
    <property type="component" value="Unassembled WGS sequence"/>
</dbReference>
<dbReference type="InterPro" id="IPR007315">
    <property type="entry name" value="PIG-V/Gpi18"/>
</dbReference>
<evidence type="ECO:0000256" key="9">
    <source>
        <dbReference type="ARBA" id="ARBA00023136"/>
    </source>
</evidence>
<keyword evidence="8 10" id="KW-1133">Transmembrane helix</keyword>
<keyword evidence="9 10" id="KW-0472">Membrane</keyword>
<keyword evidence="3" id="KW-0337">GPI-anchor biosynthesis</keyword>
<dbReference type="PANTHER" id="PTHR12468:SF2">
    <property type="entry name" value="GPI MANNOSYLTRANSFERASE 2"/>
    <property type="match status" value="1"/>
</dbReference>
<accession>A0A8T7LYL5</accession>
<dbReference type="GO" id="GO:0004376">
    <property type="term" value="F:GPI mannosyltransferase activity"/>
    <property type="evidence" value="ECO:0007669"/>
    <property type="project" value="InterPro"/>
</dbReference>